<dbReference type="EMBL" id="JAHRHJ020000003">
    <property type="protein sequence ID" value="KAH9321201.1"/>
    <property type="molecule type" value="Genomic_DNA"/>
</dbReference>
<evidence type="ECO:0000313" key="2">
    <source>
        <dbReference type="Proteomes" id="UP000824469"/>
    </source>
</evidence>
<sequence length="52" mass="6319">AHYIELWDDILKEEKPPLSWEPKQYRFIFDKGFADKSHNLVFHPDVDITIIY</sequence>
<dbReference type="Proteomes" id="UP000824469">
    <property type="component" value="Unassembled WGS sequence"/>
</dbReference>
<feature type="non-terminal residue" evidence="1">
    <location>
        <position position="1"/>
    </location>
</feature>
<comment type="caution">
    <text evidence="1">The sequence shown here is derived from an EMBL/GenBank/DDBJ whole genome shotgun (WGS) entry which is preliminary data.</text>
</comment>
<feature type="non-terminal residue" evidence="1">
    <location>
        <position position="52"/>
    </location>
</feature>
<reference evidence="1 2" key="1">
    <citation type="journal article" date="2021" name="Nat. Plants">
        <title>The Taxus genome provides insights into paclitaxel biosynthesis.</title>
        <authorList>
            <person name="Xiong X."/>
            <person name="Gou J."/>
            <person name="Liao Q."/>
            <person name="Li Y."/>
            <person name="Zhou Q."/>
            <person name="Bi G."/>
            <person name="Li C."/>
            <person name="Du R."/>
            <person name="Wang X."/>
            <person name="Sun T."/>
            <person name="Guo L."/>
            <person name="Liang H."/>
            <person name="Lu P."/>
            <person name="Wu Y."/>
            <person name="Zhang Z."/>
            <person name="Ro D.K."/>
            <person name="Shang Y."/>
            <person name="Huang S."/>
            <person name="Yan J."/>
        </authorList>
    </citation>
    <scope>NUCLEOTIDE SEQUENCE [LARGE SCALE GENOMIC DNA]</scope>
    <source>
        <strain evidence="1">Ta-2019</strain>
    </source>
</reference>
<dbReference type="AlphaFoldDB" id="A0AA38LEP5"/>
<proteinExistence type="predicted"/>
<evidence type="ECO:0000313" key="1">
    <source>
        <dbReference type="EMBL" id="KAH9321201.1"/>
    </source>
</evidence>
<organism evidence="1 2">
    <name type="scientific">Taxus chinensis</name>
    <name type="common">Chinese yew</name>
    <name type="synonym">Taxus wallichiana var. chinensis</name>
    <dbReference type="NCBI Taxonomy" id="29808"/>
    <lineage>
        <taxon>Eukaryota</taxon>
        <taxon>Viridiplantae</taxon>
        <taxon>Streptophyta</taxon>
        <taxon>Embryophyta</taxon>
        <taxon>Tracheophyta</taxon>
        <taxon>Spermatophyta</taxon>
        <taxon>Pinopsida</taxon>
        <taxon>Pinidae</taxon>
        <taxon>Conifers II</taxon>
        <taxon>Cupressales</taxon>
        <taxon>Taxaceae</taxon>
        <taxon>Taxus</taxon>
    </lineage>
</organism>
<accession>A0AA38LEP5</accession>
<name>A0AA38LEP5_TAXCH</name>
<keyword evidence="2" id="KW-1185">Reference proteome</keyword>
<protein>
    <submittedName>
        <fullName evidence="1">Uncharacterized protein</fullName>
    </submittedName>
</protein>
<gene>
    <name evidence="1" type="ORF">KI387_015840</name>
</gene>